<protein>
    <submittedName>
        <fullName evidence="1">Methyltransferase domain-containing protein</fullName>
    </submittedName>
</protein>
<dbReference type="GeneID" id="58725078"/>
<reference evidence="1 2" key="1">
    <citation type="submission" date="2019-11" db="EMBL/GenBank/DDBJ databases">
        <title>Comparison of genomes from free-living endosymbiotic cyanobacteria isolated from Azolla.</title>
        <authorList>
            <person name="Thiel T."/>
            <person name="Pratte B."/>
        </authorList>
    </citation>
    <scope>NUCLEOTIDE SEQUENCE [LARGE SCALE GENOMIC DNA]</scope>
    <source>
        <strain evidence="1 2">N2B</strain>
    </source>
</reference>
<proteinExistence type="predicted"/>
<evidence type="ECO:0000313" key="2">
    <source>
        <dbReference type="Proteomes" id="UP000570851"/>
    </source>
</evidence>
<keyword evidence="1" id="KW-0489">Methyltransferase</keyword>
<keyword evidence="2" id="KW-1185">Reference proteome</keyword>
<evidence type="ECO:0000313" key="1">
    <source>
        <dbReference type="EMBL" id="MBC1304575.1"/>
    </source>
</evidence>
<accession>A0ABR6SDT0</accession>
<dbReference type="GO" id="GO:0032259">
    <property type="term" value="P:methylation"/>
    <property type="evidence" value="ECO:0007669"/>
    <property type="project" value="UniProtKB-KW"/>
</dbReference>
<dbReference type="Proteomes" id="UP000570851">
    <property type="component" value="Unassembled WGS sequence"/>
</dbReference>
<comment type="caution">
    <text evidence="1">The sequence shown here is derived from an EMBL/GenBank/DDBJ whole genome shotgun (WGS) entry which is preliminary data.</text>
</comment>
<dbReference type="CDD" id="cd02440">
    <property type="entry name" value="AdoMet_MTases"/>
    <property type="match status" value="1"/>
</dbReference>
<dbReference type="RefSeq" id="WP_011319175.1">
    <property type="nucleotide sequence ID" value="NZ_JACKZP010000115.1"/>
</dbReference>
<dbReference type="Gene3D" id="3.40.50.150">
    <property type="entry name" value="Vaccinia Virus protein VP39"/>
    <property type="match status" value="1"/>
</dbReference>
<sequence>MSDSIISQNDIDYLKMIRKNIIEFMKYTSVNYAHQPGILLDIAPQIHSGAKPYFSEYIKVETFDIDIHSGCTYIGDICQYNEFLKINTFDYIVCTEVLEHTLHPFKAVDEILRILKPNGKLFLSVPFNFRIHGPLPDCWRFTEHGLRVLLERFSILELNAIETPERQLMPIHYTVVAQKLI</sequence>
<dbReference type="EMBL" id="JACKZP010000115">
    <property type="protein sequence ID" value="MBC1304575.1"/>
    <property type="molecule type" value="Genomic_DNA"/>
</dbReference>
<name>A0ABR6SDT0_ANAVA</name>
<keyword evidence="1" id="KW-0808">Transferase</keyword>
<dbReference type="InterPro" id="IPR029063">
    <property type="entry name" value="SAM-dependent_MTases_sf"/>
</dbReference>
<dbReference type="SUPFAM" id="SSF53335">
    <property type="entry name" value="S-adenosyl-L-methionine-dependent methyltransferases"/>
    <property type="match status" value="1"/>
</dbReference>
<dbReference type="Pfam" id="PF13489">
    <property type="entry name" value="Methyltransf_23"/>
    <property type="match status" value="1"/>
</dbReference>
<organism evidence="1 2">
    <name type="scientific">Trichormus variabilis N2B</name>
    <dbReference type="NCBI Taxonomy" id="2681315"/>
    <lineage>
        <taxon>Bacteria</taxon>
        <taxon>Bacillati</taxon>
        <taxon>Cyanobacteriota</taxon>
        <taxon>Cyanophyceae</taxon>
        <taxon>Nostocales</taxon>
        <taxon>Nostocaceae</taxon>
        <taxon>Trichormus</taxon>
    </lineage>
</organism>
<dbReference type="GO" id="GO:0008168">
    <property type="term" value="F:methyltransferase activity"/>
    <property type="evidence" value="ECO:0007669"/>
    <property type="project" value="UniProtKB-KW"/>
</dbReference>
<gene>
    <name evidence="1" type="ORF">GNE12_21900</name>
</gene>